<feature type="compositionally biased region" description="Polar residues" evidence="1">
    <location>
        <begin position="153"/>
        <end position="166"/>
    </location>
</feature>
<keyword evidence="3" id="KW-1185">Reference proteome</keyword>
<organism evidence="2 3">
    <name type="scientific">Novosphingobium resinovorum</name>
    <dbReference type="NCBI Taxonomy" id="158500"/>
    <lineage>
        <taxon>Bacteria</taxon>
        <taxon>Pseudomonadati</taxon>
        <taxon>Pseudomonadota</taxon>
        <taxon>Alphaproteobacteria</taxon>
        <taxon>Sphingomonadales</taxon>
        <taxon>Sphingomonadaceae</taxon>
        <taxon>Novosphingobium</taxon>
    </lineage>
</organism>
<proteinExistence type="predicted"/>
<evidence type="ECO:0000313" key="2">
    <source>
        <dbReference type="EMBL" id="AOR80749.1"/>
    </source>
</evidence>
<dbReference type="OrthoDB" id="9813719at2"/>
<protein>
    <submittedName>
        <fullName evidence="2">Uncharacterized protein</fullName>
    </submittedName>
</protein>
<dbReference type="AlphaFoldDB" id="A0A1D8AF70"/>
<sequence length="166" mass="18306">MCRIIATGGTWHCPFTTLDLASQQALFDLEETFYQEATEYGLEWRCRTPFDLIGGSDVTKREWIGNMVPGAAATGMAETIGETMILADMGESFFLSPHEIWAKPGALALAIDNDQLAFRIDGEFTSTPCYFVTMRDRRAPANRASRPRASTRLCSTSSVTEATSSM</sequence>
<feature type="compositionally biased region" description="Low complexity" evidence="1">
    <location>
        <begin position="141"/>
        <end position="152"/>
    </location>
</feature>
<dbReference type="EMBL" id="CP017077">
    <property type="protein sequence ID" value="AOR80749.1"/>
    <property type="molecule type" value="Genomic_DNA"/>
</dbReference>
<dbReference type="RefSeq" id="WP_069710058.1">
    <property type="nucleotide sequence ID" value="NZ_CP017077.1"/>
</dbReference>
<gene>
    <name evidence="2" type="ORF">BES08_28480</name>
</gene>
<keyword evidence="2" id="KW-0614">Plasmid</keyword>
<geneLocation type="plasmid" evidence="2 3">
    <name>pSA2</name>
</geneLocation>
<reference evidence="3" key="1">
    <citation type="journal article" date="2017" name="J. Biotechnol.">
        <title>Complete genome sequence of Novosphingobium resinovorum SA1, a versatile xenobiotic-degrading bacterium capable of utilizing sulfanilic acid.</title>
        <authorList>
            <person name="Hegedus B."/>
            <person name="Kos P.B."/>
            <person name="Balint B."/>
            <person name="Maroti G."/>
            <person name="Gan H.M."/>
            <person name="Perei K."/>
            <person name="Rakhely G."/>
        </authorList>
    </citation>
    <scope>NUCLEOTIDE SEQUENCE [LARGE SCALE GENOMIC DNA]</scope>
    <source>
        <strain evidence="3">SA1</strain>
    </source>
</reference>
<dbReference type="KEGG" id="nre:BES08_28480"/>
<name>A0A1D8AF70_9SPHN</name>
<feature type="region of interest" description="Disordered" evidence="1">
    <location>
        <begin position="141"/>
        <end position="166"/>
    </location>
</feature>
<evidence type="ECO:0000256" key="1">
    <source>
        <dbReference type="SAM" id="MobiDB-lite"/>
    </source>
</evidence>
<evidence type="ECO:0000313" key="3">
    <source>
        <dbReference type="Proteomes" id="UP000094626"/>
    </source>
</evidence>
<accession>A0A1D8AF70</accession>
<dbReference type="Proteomes" id="UP000094626">
    <property type="component" value="Plasmid pSA2"/>
</dbReference>